<reference evidence="3" key="2">
    <citation type="submission" date="2010-04" db="EMBL/GenBank/DDBJ databases">
        <authorList>
            <person name="Buell R."/>
            <person name="Hamilton J."/>
            <person name="Hostetler J."/>
        </authorList>
    </citation>
    <scope>NUCLEOTIDE SEQUENCE [LARGE SCALE GENOMIC DNA]</scope>
    <source>
        <strain evidence="3">DAOM:BR144</strain>
    </source>
</reference>
<sequence>MFLLSCGRESVEAPAVSDPDTQLRPSYETFIQKKHARAKELRTTKLKNEDMWSHSASEYDDGTPFSGSTRLDRAMKGYDGIAAQVRPLSNDLKAAFKDFEPGLWVLARPGNPKDLVRSNVAADRDEMAIPEHHVGFYQTFCQPQLWSPAFASPGDFTIKMASVSQKDGEACFQIAVICSCIKAIRDGARVKEVSKRKSFVKHIKRTQSELARFTETMTLRYIGHRLADKMPKHASLLSKHDQSSLDEFGEDVILFLSYVLSISEIGFNLLVTLTDPVVKNILVREFLDLSLGYGDPALMAVSSCDARLERQEARPLLPSAWLDVDTSVTTNELGAHSKSCYFHFSPRGGDDITSRSFSRFSENNFDAPNALYRSQSDGLRPTTMTKSCPPSKCIRFIPPIRFHTDKHTDGAFTVEISGVSITEGHANYSISVLCYVYGSLEITTVDRRYSEFDALAQKIESKVDTLRIRKLLPSKTMFRYLSASYLERRAASLQVFLEKLLKMQFLGILDQEIPIIAEPNVRAFLQLPIVEWSLVPNNKDSRVRGISEWHMNGPPKYSPPSPMVGEDSLPMYTPPLIPDGYPLYDRESLPRYQSLVKRRGDSM</sequence>
<accession>K3XBT4</accession>
<proteinExistence type="predicted"/>
<evidence type="ECO:0000313" key="3">
    <source>
        <dbReference type="Proteomes" id="UP000019132"/>
    </source>
</evidence>
<reference evidence="2" key="3">
    <citation type="submission" date="2015-02" db="UniProtKB">
        <authorList>
            <consortium name="EnsemblProtists"/>
        </authorList>
    </citation>
    <scope>IDENTIFICATION</scope>
    <source>
        <strain evidence="2">DAOM BR144</strain>
    </source>
</reference>
<reference evidence="3" key="1">
    <citation type="journal article" date="2010" name="Genome Biol.">
        <title>Genome sequence of the necrotrophic plant pathogen Pythium ultimum reveals original pathogenicity mechanisms and effector repertoire.</title>
        <authorList>
            <person name="Levesque C.A."/>
            <person name="Brouwer H."/>
            <person name="Cano L."/>
            <person name="Hamilton J.P."/>
            <person name="Holt C."/>
            <person name="Huitema E."/>
            <person name="Raffaele S."/>
            <person name="Robideau G.P."/>
            <person name="Thines M."/>
            <person name="Win J."/>
            <person name="Zerillo M.M."/>
            <person name="Beakes G.W."/>
            <person name="Boore J.L."/>
            <person name="Busam D."/>
            <person name="Dumas B."/>
            <person name="Ferriera S."/>
            <person name="Fuerstenberg S.I."/>
            <person name="Gachon C.M."/>
            <person name="Gaulin E."/>
            <person name="Govers F."/>
            <person name="Grenville-Briggs L."/>
            <person name="Horner N."/>
            <person name="Hostetler J."/>
            <person name="Jiang R.H."/>
            <person name="Johnson J."/>
            <person name="Krajaejun T."/>
            <person name="Lin H."/>
            <person name="Meijer H.J."/>
            <person name="Moore B."/>
            <person name="Morris P."/>
            <person name="Phuntmart V."/>
            <person name="Puiu D."/>
            <person name="Shetty J."/>
            <person name="Stajich J.E."/>
            <person name="Tripathy S."/>
            <person name="Wawra S."/>
            <person name="van West P."/>
            <person name="Whitty B.R."/>
            <person name="Coutinho P.M."/>
            <person name="Henrissat B."/>
            <person name="Martin F."/>
            <person name="Thomas P.D."/>
            <person name="Tyler B.M."/>
            <person name="De Vries R.P."/>
            <person name="Kamoun S."/>
            <person name="Yandell M."/>
            <person name="Tisserat N."/>
            <person name="Buell C.R."/>
        </authorList>
    </citation>
    <scope>NUCLEOTIDE SEQUENCE</scope>
    <source>
        <strain evidence="3">DAOM:BR144</strain>
    </source>
</reference>
<organism evidence="2 3">
    <name type="scientific">Globisporangium ultimum (strain ATCC 200006 / CBS 805.95 / DAOM BR144)</name>
    <name type="common">Pythium ultimum</name>
    <dbReference type="NCBI Taxonomy" id="431595"/>
    <lineage>
        <taxon>Eukaryota</taxon>
        <taxon>Sar</taxon>
        <taxon>Stramenopiles</taxon>
        <taxon>Oomycota</taxon>
        <taxon>Peronosporomycetes</taxon>
        <taxon>Pythiales</taxon>
        <taxon>Pythiaceae</taxon>
        <taxon>Globisporangium</taxon>
    </lineage>
</organism>
<dbReference type="InParanoid" id="K3XBT4"/>
<dbReference type="EMBL" id="GL376587">
    <property type="status" value="NOT_ANNOTATED_CDS"/>
    <property type="molecule type" value="Genomic_DNA"/>
</dbReference>
<evidence type="ECO:0000313" key="2">
    <source>
        <dbReference type="EnsemblProtists" id="PYU1_T014683"/>
    </source>
</evidence>
<dbReference type="Gene3D" id="3.30.1520.10">
    <property type="entry name" value="Phox-like domain"/>
    <property type="match status" value="1"/>
</dbReference>
<protein>
    <recommendedName>
        <fullName evidence="1">PX domain-containing protein</fullName>
    </recommendedName>
</protein>
<name>K3XBT4_GLOUD</name>
<keyword evidence="3" id="KW-1185">Reference proteome</keyword>
<dbReference type="EnsemblProtists" id="PYU1_T014683">
    <property type="protein sequence ID" value="PYU1_T014683"/>
    <property type="gene ID" value="PYU1_G014652"/>
</dbReference>
<dbReference type="InterPro" id="IPR001683">
    <property type="entry name" value="PX_dom"/>
</dbReference>
<dbReference type="HOGENOM" id="CLU_020007_0_0_1"/>
<evidence type="ECO:0000259" key="1">
    <source>
        <dbReference type="PROSITE" id="PS50195"/>
    </source>
</evidence>
<dbReference type="eggNOG" id="ENOG502RQHF">
    <property type="taxonomic scope" value="Eukaryota"/>
</dbReference>
<dbReference type="OMA" id="VEWIVVP"/>
<dbReference type="PROSITE" id="PS50195">
    <property type="entry name" value="PX"/>
    <property type="match status" value="1"/>
</dbReference>
<dbReference type="SUPFAM" id="SSF64268">
    <property type="entry name" value="PX domain"/>
    <property type="match status" value="1"/>
</dbReference>
<feature type="domain" description="PX" evidence="1">
    <location>
        <begin position="406"/>
        <end position="532"/>
    </location>
</feature>
<dbReference type="InterPro" id="IPR036871">
    <property type="entry name" value="PX_dom_sf"/>
</dbReference>
<dbReference type="GO" id="GO:0035091">
    <property type="term" value="F:phosphatidylinositol binding"/>
    <property type="evidence" value="ECO:0007669"/>
    <property type="project" value="InterPro"/>
</dbReference>
<dbReference type="Proteomes" id="UP000019132">
    <property type="component" value="Unassembled WGS sequence"/>
</dbReference>
<dbReference type="Pfam" id="PF00787">
    <property type="entry name" value="PX"/>
    <property type="match status" value="1"/>
</dbReference>
<dbReference type="VEuPathDB" id="FungiDB:PYU1_G014652"/>
<dbReference type="AlphaFoldDB" id="K3XBT4"/>